<name>A0ABQ5V1J9_9PROT</name>
<sequence length="243" mass="25698">MSDILDTISTELGRLALEQAGWIDSANGLLDLTVAATARADAAVQADKGRVFLYVDPTSGQDANAGTLAAPFATLERALQEVRSLQHTEIGIMNNMTLSVSTTLRTFCGYLFLRGVDAAGVPAQRTLTVQDDAAASRPGGIFFENPFAALLLLDLDIAMGSQFDFGAFRQEGGSLKAHLVNTTLSETGANAASVFGTPSAPGTLDFEVANMSRTGLDGRIIQGVTDGTAFTNFWWLRSPIANF</sequence>
<proteinExistence type="predicted"/>
<comment type="caution">
    <text evidence="1">The sequence shown here is derived from an EMBL/GenBank/DDBJ whole genome shotgun (WGS) entry which is preliminary data.</text>
</comment>
<keyword evidence="2" id="KW-1185">Reference proteome</keyword>
<accession>A0ABQ5V1J9</accession>
<evidence type="ECO:0000313" key="2">
    <source>
        <dbReference type="Proteomes" id="UP001161390"/>
    </source>
</evidence>
<dbReference type="EMBL" id="BSNJ01000003">
    <property type="protein sequence ID" value="GLQ20510.1"/>
    <property type="molecule type" value="Genomic_DNA"/>
</dbReference>
<dbReference type="Gene3D" id="2.160.20.10">
    <property type="entry name" value="Single-stranded right-handed beta-helix, Pectin lyase-like"/>
    <property type="match status" value="1"/>
</dbReference>
<evidence type="ECO:0000313" key="1">
    <source>
        <dbReference type="EMBL" id="GLQ20510.1"/>
    </source>
</evidence>
<protein>
    <submittedName>
        <fullName evidence="1">Uncharacterized protein</fullName>
    </submittedName>
</protein>
<reference evidence="1" key="1">
    <citation type="journal article" date="2014" name="Int. J. Syst. Evol. Microbiol.">
        <title>Complete genome of a new Firmicutes species belonging to the dominant human colonic microbiota ('Ruminococcus bicirculans') reveals two chromosomes and a selective capacity to utilize plant glucans.</title>
        <authorList>
            <consortium name="NISC Comparative Sequencing Program"/>
            <person name="Wegmann U."/>
            <person name="Louis P."/>
            <person name="Goesmann A."/>
            <person name="Henrissat B."/>
            <person name="Duncan S.H."/>
            <person name="Flint H.J."/>
        </authorList>
    </citation>
    <scope>NUCLEOTIDE SEQUENCE</scope>
    <source>
        <strain evidence="1">NBRC 108216</strain>
    </source>
</reference>
<dbReference type="InterPro" id="IPR012334">
    <property type="entry name" value="Pectin_lyas_fold"/>
</dbReference>
<gene>
    <name evidence="1" type="ORF">GCM10007854_14650</name>
</gene>
<dbReference type="Proteomes" id="UP001161390">
    <property type="component" value="Unassembled WGS sequence"/>
</dbReference>
<reference evidence="1" key="2">
    <citation type="submission" date="2023-01" db="EMBL/GenBank/DDBJ databases">
        <title>Draft genome sequence of Algimonas porphyrae strain NBRC 108216.</title>
        <authorList>
            <person name="Sun Q."/>
            <person name="Mori K."/>
        </authorList>
    </citation>
    <scope>NUCLEOTIDE SEQUENCE</scope>
    <source>
        <strain evidence="1">NBRC 108216</strain>
    </source>
</reference>
<dbReference type="RefSeq" id="WP_284371184.1">
    <property type="nucleotide sequence ID" value="NZ_BSNJ01000003.1"/>
</dbReference>
<organism evidence="1 2">
    <name type="scientific">Algimonas porphyrae</name>
    <dbReference type="NCBI Taxonomy" id="1128113"/>
    <lineage>
        <taxon>Bacteria</taxon>
        <taxon>Pseudomonadati</taxon>
        <taxon>Pseudomonadota</taxon>
        <taxon>Alphaproteobacteria</taxon>
        <taxon>Maricaulales</taxon>
        <taxon>Robiginitomaculaceae</taxon>
        <taxon>Algimonas</taxon>
    </lineage>
</organism>